<evidence type="ECO:0000256" key="5">
    <source>
        <dbReference type="SAM" id="MobiDB-lite"/>
    </source>
</evidence>
<organism evidence="8 9">
    <name type="scientific">Apiospora arundinis</name>
    <dbReference type="NCBI Taxonomy" id="335852"/>
    <lineage>
        <taxon>Eukaryota</taxon>
        <taxon>Fungi</taxon>
        <taxon>Dikarya</taxon>
        <taxon>Ascomycota</taxon>
        <taxon>Pezizomycotina</taxon>
        <taxon>Sordariomycetes</taxon>
        <taxon>Xylariomycetidae</taxon>
        <taxon>Amphisphaeriales</taxon>
        <taxon>Apiosporaceae</taxon>
        <taxon>Apiospora</taxon>
    </lineage>
</organism>
<dbReference type="InterPro" id="IPR016169">
    <property type="entry name" value="FAD-bd_PCMH_sub2"/>
</dbReference>
<name>A0ABR2ITQ4_9PEZI</name>
<comment type="caution">
    <text evidence="8">The sequence shown here is derived from an EMBL/GenBank/DDBJ whole genome shotgun (WGS) entry which is preliminary data.</text>
</comment>
<keyword evidence="2" id="KW-0285">Flavoprotein</keyword>
<evidence type="ECO:0000259" key="7">
    <source>
        <dbReference type="PROSITE" id="PS51387"/>
    </source>
</evidence>
<dbReference type="Proteomes" id="UP001390339">
    <property type="component" value="Unassembled WGS sequence"/>
</dbReference>
<dbReference type="InterPro" id="IPR036318">
    <property type="entry name" value="FAD-bd_PCMH-like_sf"/>
</dbReference>
<protein>
    <submittedName>
        <fullName evidence="8">FAD-binding domain-containing protein</fullName>
    </submittedName>
</protein>
<evidence type="ECO:0000313" key="9">
    <source>
        <dbReference type="Proteomes" id="UP001390339"/>
    </source>
</evidence>
<evidence type="ECO:0000256" key="1">
    <source>
        <dbReference type="ARBA" id="ARBA00005466"/>
    </source>
</evidence>
<dbReference type="EMBL" id="JAPCWZ010000004">
    <property type="protein sequence ID" value="KAK8868192.1"/>
    <property type="molecule type" value="Genomic_DNA"/>
</dbReference>
<feature type="region of interest" description="Disordered" evidence="5">
    <location>
        <begin position="1"/>
        <end position="50"/>
    </location>
</feature>
<reference evidence="8 9" key="1">
    <citation type="journal article" date="2024" name="IMA Fungus">
        <title>Apiospora arundinis, a panoply of carbohydrate-active enzymes and secondary metabolites.</title>
        <authorList>
            <person name="Sorensen T."/>
            <person name="Petersen C."/>
            <person name="Muurmann A.T."/>
            <person name="Christiansen J.V."/>
            <person name="Brundto M.L."/>
            <person name="Overgaard C.K."/>
            <person name="Boysen A.T."/>
            <person name="Wollenberg R.D."/>
            <person name="Larsen T.O."/>
            <person name="Sorensen J.L."/>
            <person name="Nielsen K.L."/>
            <person name="Sondergaard T.E."/>
        </authorList>
    </citation>
    <scope>NUCLEOTIDE SEQUENCE [LARGE SCALE GENOMIC DNA]</scope>
    <source>
        <strain evidence="8 9">AAU 773</strain>
    </source>
</reference>
<feature type="transmembrane region" description="Helical" evidence="6">
    <location>
        <begin position="53"/>
        <end position="73"/>
    </location>
</feature>
<evidence type="ECO:0000256" key="6">
    <source>
        <dbReference type="SAM" id="Phobius"/>
    </source>
</evidence>
<evidence type="ECO:0000313" key="8">
    <source>
        <dbReference type="EMBL" id="KAK8868192.1"/>
    </source>
</evidence>
<evidence type="ECO:0000256" key="3">
    <source>
        <dbReference type="ARBA" id="ARBA00022827"/>
    </source>
</evidence>
<keyword evidence="9" id="KW-1185">Reference proteome</keyword>
<dbReference type="PROSITE" id="PS51387">
    <property type="entry name" value="FAD_PCMH"/>
    <property type="match status" value="1"/>
</dbReference>
<keyword evidence="6" id="KW-1133">Transmembrane helix</keyword>
<dbReference type="InterPro" id="IPR050416">
    <property type="entry name" value="FAD-linked_Oxidoreductase"/>
</dbReference>
<comment type="similarity">
    <text evidence="1">Belongs to the oxygen-dependent FAD-linked oxidoreductase family.</text>
</comment>
<accession>A0ABR2ITQ4</accession>
<dbReference type="InterPro" id="IPR006094">
    <property type="entry name" value="Oxid_FAD_bind_N"/>
</dbReference>
<feature type="compositionally biased region" description="Polar residues" evidence="5">
    <location>
        <begin position="34"/>
        <end position="43"/>
    </location>
</feature>
<sequence length="590" mass="64350">MDRSKIGNGNGNTSKRGDDDNQRRLRHTNGRHASVTTARSPRSSGHRRARPRLQTTLVILSLCAALLVARLLLLRPRSHLEATASPQAEQACKDIHAALLSSCPQQKTYFPRDAAYWAELNHYWSKSLADLRPACVVQPATASHVGTVIRVLSHRNHTSVRFAVKSGGHDPNPGHASVDGGVLIALRHMEGTRYDAEKGVAYVKPGGEWNDVIGALEPHGVTVVGGRLGIVGVGGFLLQGGLSFLSAQHGLAADSIIAWETVLANGTIVNITQDMHPDLAVAMRGGGNQFGIVTQFTMKTHPMGKIWGGVRLYRRRQWDRLQAALHDFTITGAEDPKAAIIFADFFMYKNMGLYMAFFFYDGEEPPASGPFADLLEVSAMVDFTSTKKYSSLTFTLPAIPNNPRIYDEIATQWRRIMLGGYLDRLGSFPGQCSVEFQPLPAAAGAHSEAAGGNAMGLRAADPDRIVLNLQCMWLRARDDATVRALAGDMTAWLEGRLPAWNMQAGLGLGLGLGFGLGQGRQAQADDDYSGDDYSGASTDTANAYMPLFMNDAMSDQDVLRSYDGYERFRELQRSVDPEGMFRTRVGGHKY</sequence>
<dbReference type="InterPro" id="IPR016166">
    <property type="entry name" value="FAD-bd_PCMH"/>
</dbReference>
<evidence type="ECO:0000256" key="2">
    <source>
        <dbReference type="ARBA" id="ARBA00022630"/>
    </source>
</evidence>
<dbReference type="Pfam" id="PF01565">
    <property type="entry name" value="FAD_binding_4"/>
    <property type="match status" value="1"/>
</dbReference>
<dbReference type="PANTHER" id="PTHR42973">
    <property type="entry name" value="BINDING OXIDOREDUCTASE, PUTATIVE (AFU_ORTHOLOGUE AFUA_1G17690)-RELATED"/>
    <property type="match status" value="1"/>
</dbReference>
<proteinExistence type="inferred from homology"/>
<keyword evidence="3" id="KW-0274">FAD</keyword>
<gene>
    <name evidence="8" type="ORF">PGQ11_006770</name>
</gene>
<dbReference type="PANTHER" id="PTHR42973:SF13">
    <property type="entry name" value="FAD-BINDING PCMH-TYPE DOMAIN-CONTAINING PROTEIN"/>
    <property type="match status" value="1"/>
</dbReference>
<dbReference type="Gene3D" id="3.30.465.10">
    <property type="match status" value="1"/>
</dbReference>
<keyword evidence="4" id="KW-0560">Oxidoreductase</keyword>
<feature type="domain" description="FAD-binding PCMH-type" evidence="7">
    <location>
        <begin position="129"/>
        <end position="303"/>
    </location>
</feature>
<keyword evidence="6" id="KW-0812">Transmembrane</keyword>
<evidence type="ECO:0000256" key="4">
    <source>
        <dbReference type="ARBA" id="ARBA00023002"/>
    </source>
</evidence>
<dbReference type="SUPFAM" id="SSF56176">
    <property type="entry name" value="FAD-binding/transporter-associated domain-like"/>
    <property type="match status" value="1"/>
</dbReference>
<keyword evidence="6" id="KW-0472">Membrane</keyword>